<dbReference type="Proteomes" id="UP000717585">
    <property type="component" value="Unassembled WGS sequence"/>
</dbReference>
<evidence type="ECO:0000256" key="6">
    <source>
        <dbReference type="ARBA" id="ARBA00022777"/>
    </source>
</evidence>
<dbReference type="Gene3D" id="3.30.200.20">
    <property type="entry name" value="Phosphorylase Kinase, domain 1"/>
    <property type="match status" value="1"/>
</dbReference>
<comment type="catalytic activity">
    <reaction evidence="8">
        <text>L-threonyl-[protein] + ATP = O-phospho-L-threonyl-[protein] + ADP + H(+)</text>
        <dbReference type="Rhea" id="RHEA:46608"/>
        <dbReference type="Rhea" id="RHEA-COMP:11060"/>
        <dbReference type="Rhea" id="RHEA-COMP:11605"/>
        <dbReference type="ChEBI" id="CHEBI:15378"/>
        <dbReference type="ChEBI" id="CHEBI:30013"/>
        <dbReference type="ChEBI" id="CHEBI:30616"/>
        <dbReference type="ChEBI" id="CHEBI:61977"/>
        <dbReference type="ChEBI" id="CHEBI:456216"/>
        <dbReference type="EC" id="2.7.11.1"/>
    </reaction>
</comment>
<feature type="region of interest" description="Disordered" evidence="11">
    <location>
        <begin position="283"/>
        <end position="390"/>
    </location>
</feature>
<dbReference type="GO" id="GO:0005524">
    <property type="term" value="F:ATP binding"/>
    <property type="evidence" value="ECO:0007669"/>
    <property type="project" value="UniProtKB-UniRule"/>
</dbReference>
<keyword evidence="6 13" id="KW-0418">Kinase</keyword>
<evidence type="ECO:0000256" key="5">
    <source>
        <dbReference type="ARBA" id="ARBA00022741"/>
    </source>
</evidence>
<dbReference type="EMBL" id="JAHDYR010000048">
    <property type="protein sequence ID" value="KAG9391850.1"/>
    <property type="molecule type" value="Genomic_DNA"/>
</dbReference>
<evidence type="ECO:0000256" key="4">
    <source>
        <dbReference type="ARBA" id="ARBA00022679"/>
    </source>
</evidence>
<keyword evidence="3" id="KW-0723">Serine/threonine-protein kinase</keyword>
<evidence type="ECO:0000256" key="8">
    <source>
        <dbReference type="ARBA" id="ARBA00047899"/>
    </source>
</evidence>
<dbReference type="EC" id="2.7.11.1" evidence="2"/>
<evidence type="ECO:0000256" key="10">
    <source>
        <dbReference type="PROSITE-ProRule" id="PRU10141"/>
    </source>
</evidence>
<dbReference type="SUPFAM" id="SSF56112">
    <property type="entry name" value="Protein kinase-like (PK-like)"/>
    <property type="match status" value="1"/>
</dbReference>
<name>A0A8J6ATA3_9EUKA</name>
<evidence type="ECO:0000259" key="12">
    <source>
        <dbReference type="PROSITE" id="PS50011"/>
    </source>
</evidence>
<accession>A0A8J6ATA3</accession>
<evidence type="ECO:0000256" key="1">
    <source>
        <dbReference type="ARBA" id="ARBA00010886"/>
    </source>
</evidence>
<feature type="compositionally biased region" description="Basic and acidic residues" evidence="11">
    <location>
        <begin position="354"/>
        <end position="368"/>
    </location>
</feature>
<comment type="caution">
    <text evidence="13">The sequence shown here is derived from an EMBL/GenBank/DDBJ whole genome shotgun (WGS) entry which is preliminary data.</text>
</comment>
<dbReference type="PRINTS" id="PR00109">
    <property type="entry name" value="TYRKINASE"/>
</dbReference>
<dbReference type="Gene3D" id="1.10.510.10">
    <property type="entry name" value="Transferase(Phosphotransferase) domain 1"/>
    <property type="match status" value="1"/>
</dbReference>
<dbReference type="InterPro" id="IPR011009">
    <property type="entry name" value="Kinase-like_dom_sf"/>
</dbReference>
<keyword evidence="14" id="KW-1185">Reference proteome</keyword>
<dbReference type="InterPro" id="IPR008271">
    <property type="entry name" value="Ser/Thr_kinase_AS"/>
</dbReference>
<dbReference type="CDD" id="cd08215">
    <property type="entry name" value="STKc_Nek"/>
    <property type="match status" value="1"/>
</dbReference>
<organism evidence="13 14">
    <name type="scientific">Carpediemonas membranifera</name>
    <dbReference type="NCBI Taxonomy" id="201153"/>
    <lineage>
        <taxon>Eukaryota</taxon>
        <taxon>Metamonada</taxon>
        <taxon>Carpediemonas-like organisms</taxon>
        <taxon>Carpediemonas</taxon>
    </lineage>
</organism>
<comment type="similarity">
    <text evidence="1">Belongs to the protein kinase superfamily. NEK Ser/Thr protein kinase family. NIMA subfamily.</text>
</comment>
<evidence type="ECO:0000256" key="11">
    <source>
        <dbReference type="SAM" id="MobiDB-lite"/>
    </source>
</evidence>
<evidence type="ECO:0000256" key="7">
    <source>
        <dbReference type="ARBA" id="ARBA00022840"/>
    </source>
</evidence>
<keyword evidence="7 10" id="KW-0067">ATP-binding</keyword>
<dbReference type="GO" id="GO:0004674">
    <property type="term" value="F:protein serine/threonine kinase activity"/>
    <property type="evidence" value="ECO:0007669"/>
    <property type="project" value="UniProtKB-KW"/>
</dbReference>
<dbReference type="PROSITE" id="PS50011">
    <property type="entry name" value="PROTEIN_KINASE_DOM"/>
    <property type="match status" value="1"/>
</dbReference>
<dbReference type="OrthoDB" id="248923at2759"/>
<keyword evidence="5 10" id="KW-0547">Nucleotide-binding</keyword>
<dbReference type="PANTHER" id="PTHR44899:SF7">
    <property type="entry name" value="NIMA-RELATED KINASE"/>
    <property type="match status" value="1"/>
</dbReference>
<feature type="domain" description="Protein kinase" evidence="12">
    <location>
        <begin position="10"/>
        <end position="263"/>
    </location>
</feature>
<reference evidence="13" key="1">
    <citation type="submission" date="2021-05" db="EMBL/GenBank/DDBJ databases">
        <title>A free-living protist that lacks canonical eukaryotic 1 DNA replication and segregation systems.</title>
        <authorList>
            <person name="Salas-Leiva D.E."/>
            <person name="Tromer E.C."/>
            <person name="Curtis B.A."/>
            <person name="Jerlstrom-Hultqvist J."/>
            <person name="Kolisko M."/>
            <person name="Yi Z."/>
            <person name="Salas-Leiva J.S."/>
            <person name="Gallot-Lavallee L."/>
            <person name="Kops G.J.P.L."/>
            <person name="Archibald J.M."/>
            <person name="Simpson A.G.B."/>
            <person name="Roger A.J."/>
        </authorList>
    </citation>
    <scope>NUCLEOTIDE SEQUENCE</scope>
    <source>
        <strain evidence="13">BICM</strain>
    </source>
</reference>
<comment type="catalytic activity">
    <reaction evidence="9">
        <text>L-seryl-[protein] + ATP = O-phospho-L-seryl-[protein] + ADP + H(+)</text>
        <dbReference type="Rhea" id="RHEA:17989"/>
        <dbReference type="Rhea" id="RHEA-COMP:9863"/>
        <dbReference type="Rhea" id="RHEA-COMP:11604"/>
        <dbReference type="ChEBI" id="CHEBI:15378"/>
        <dbReference type="ChEBI" id="CHEBI:29999"/>
        <dbReference type="ChEBI" id="CHEBI:30616"/>
        <dbReference type="ChEBI" id="CHEBI:83421"/>
        <dbReference type="ChEBI" id="CHEBI:456216"/>
        <dbReference type="EC" id="2.7.11.1"/>
    </reaction>
</comment>
<dbReference type="AlphaFoldDB" id="A0A8J6ATA3"/>
<protein>
    <recommendedName>
        <fullName evidence="2">non-specific serine/threonine protein kinase</fullName>
        <ecNumber evidence="2">2.7.11.1</ecNumber>
    </recommendedName>
</protein>
<keyword evidence="4" id="KW-0808">Transferase</keyword>
<evidence type="ECO:0000256" key="3">
    <source>
        <dbReference type="ARBA" id="ARBA00022527"/>
    </source>
</evidence>
<gene>
    <name evidence="13" type="ORF">J8273_6863</name>
</gene>
<evidence type="ECO:0000256" key="9">
    <source>
        <dbReference type="ARBA" id="ARBA00048679"/>
    </source>
</evidence>
<evidence type="ECO:0000313" key="14">
    <source>
        <dbReference type="Proteomes" id="UP000717585"/>
    </source>
</evidence>
<dbReference type="InterPro" id="IPR017441">
    <property type="entry name" value="Protein_kinase_ATP_BS"/>
</dbReference>
<evidence type="ECO:0000256" key="2">
    <source>
        <dbReference type="ARBA" id="ARBA00012513"/>
    </source>
</evidence>
<proteinExistence type="inferred from homology"/>
<dbReference type="InterPro" id="IPR000719">
    <property type="entry name" value="Prot_kinase_dom"/>
</dbReference>
<sequence length="587" mass="65604">MPRRSCLGDFDILATIGKGSYGSCKKVRRKLDNRIYVIKTISLEGMSVKEKDSAVRECKTLADLDCNYIIKYYDSFIEEHSLHIVMEYAANGDLQNFIRKSAGKEIPEKIIWSLLIQMLLALQYMHSRKYLHRDFKSLNVFLDKANKVKVGDLGVARKLDTESFASTMVGTPYYLSPELCENVSYNSKSDMWALGCVLYELCTGRHPFTANNQAALILKIIRGTYHPIPTSYSRTIADTIARCLNKDPAARPSADELLAKPVLRSHARKLGIDLPSVEELNKNRRVSSAKASVKVPAKTERPSSSRIRKGVPTPLRIVPVEEAQPPATPPKPAPKQASREQTPSSAAHPVTMARLKEAKRVSVDDLRRARNVASPDRPVSEPQKPQGRLRRMSGQANLLMTPSPDMGRVTPESPLLFDGVENASPEEAGQTVLIKFDKAPIETVQEEFETVEISFEETLEAILRAHQMEEQTDLEVHSDDNEEVPQAMGDSAIASLLDRQERANVQVVKLRAKLAEIVPDQGQVRRLYDYLKPICLEQRVEADDAIHRFVFGIISFQQAESVQLLYQLISAEQDAAELESAVSKVLG</sequence>
<dbReference type="PROSITE" id="PS00107">
    <property type="entry name" value="PROTEIN_KINASE_ATP"/>
    <property type="match status" value="1"/>
</dbReference>
<dbReference type="Pfam" id="PF00069">
    <property type="entry name" value="Pkinase"/>
    <property type="match status" value="1"/>
</dbReference>
<dbReference type="PROSITE" id="PS00108">
    <property type="entry name" value="PROTEIN_KINASE_ST"/>
    <property type="match status" value="1"/>
</dbReference>
<evidence type="ECO:0000313" key="13">
    <source>
        <dbReference type="EMBL" id="KAG9391850.1"/>
    </source>
</evidence>
<dbReference type="PANTHER" id="PTHR44899">
    <property type="entry name" value="CAMK FAMILY PROTEIN KINASE"/>
    <property type="match status" value="1"/>
</dbReference>
<dbReference type="InterPro" id="IPR001245">
    <property type="entry name" value="Ser-Thr/Tyr_kinase_cat_dom"/>
</dbReference>
<feature type="binding site" evidence="10">
    <location>
        <position position="39"/>
    </location>
    <ligand>
        <name>ATP</name>
        <dbReference type="ChEBI" id="CHEBI:30616"/>
    </ligand>
</feature>
<dbReference type="FunFam" id="3.30.200.20:FF:000097">
    <property type="entry name" value="Probable serine/threonine-protein kinase nek1"/>
    <property type="match status" value="1"/>
</dbReference>
<dbReference type="InterPro" id="IPR051131">
    <property type="entry name" value="NEK_Ser/Thr_kinase_NIMA"/>
</dbReference>